<evidence type="ECO:0000256" key="2">
    <source>
        <dbReference type="SAM" id="MobiDB-lite"/>
    </source>
</evidence>
<dbReference type="EMBL" id="CAMPGE010006589">
    <property type="protein sequence ID" value="CAI2365452.1"/>
    <property type="molecule type" value="Genomic_DNA"/>
</dbReference>
<feature type="compositionally biased region" description="Polar residues" evidence="2">
    <location>
        <begin position="257"/>
        <end position="268"/>
    </location>
</feature>
<sequence length="414" mass="47267">MSQGLTTQDDEYQIRDLRLPDPILGNAVSQEARHCGNGCDEHDKWQGRQANEGSQGCHAKYEEASKQKCNLVKDSEESDNISSKCCTQDHSVVEKLTQSNRKIEQLRKENSDLKKSLLKIQKNYQYAQESFRQRDKHLKEAEKMIQNSNKGQLVAECVRLKRTIKDLTEEVENFSILNEKLFDDLKTQDFFQKYHELSEKYCQIQKENERLIDLKITKLCVGFSKTRSSFGVYDSSDFFNTNSQGRNKAQQDLNQEEYSSYFSPSQPKIKSKKVPSKGPEGNQSDTQLLTSSRDKRILAKKKRMPLKRNCNIQPFGLSTAASKTPKNKERSMCIAEIMKSLNSTQLTTANISEDACGKLTKHDSVPHQDKIISKGNKSPSKTLVVLNPKKGSKRLSIPVTSRSKYLTSLKLRKH</sequence>
<evidence type="ECO:0000256" key="1">
    <source>
        <dbReference type="SAM" id="Coils"/>
    </source>
</evidence>
<dbReference type="Proteomes" id="UP001295684">
    <property type="component" value="Unassembled WGS sequence"/>
</dbReference>
<evidence type="ECO:0000313" key="4">
    <source>
        <dbReference type="Proteomes" id="UP001295684"/>
    </source>
</evidence>
<proteinExistence type="predicted"/>
<feature type="coiled-coil region" evidence="1">
    <location>
        <begin position="96"/>
        <end position="123"/>
    </location>
</feature>
<keyword evidence="1" id="KW-0175">Coiled coil</keyword>
<gene>
    <name evidence="3" type="ORF">ECRASSUSDP1_LOCUS6785</name>
</gene>
<dbReference type="AlphaFoldDB" id="A0AAD1UHL6"/>
<feature type="compositionally biased region" description="Polar residues" evidence="2">
    <location>
        <begin position="281"/>
        <end position="291"/>
    </location>
</feature>
<evidence type="ECO:0000313" key="3">
    <source>
        <dbReference type="EMBL" id="CAI2365452.1"/>
    </source>
</evidence>
<feature type="coiled-coil region" evidence="1">
    <location>
        <begin position="150"/>
        <end position="184"/>
    </location>
</feature>
<name>A0AAD1UHL6_EUPCR</name>
<comment type="caution">
    <text evidence="3">The sequence shown here is derived from an EMBL/GenBank/DDBJ whole genome shotgun (WGS) entry which is preliminary data.</text>
</comment>
<protein>
    <submittedName>
        <fullName evidence="3">Uncharacterized protein</fullName>
    </submittedName>
</protein>
<keyword evidence="4" id="KW-1185">Reference proteome</keyword>
<accession>A0AAD1UHL6</accession>
<reference evidence="3" key="1">
    <citation type="submission" date="2023-07" db="EMBL/GenBank/DDBJ databases">
        <authorList>
            <consortium name="AG Swart"/>
            <person name="Singh M."/>
            <person name="Singh A."/>
            <person name="Seah K."/>
            <person name="Emmerich C."/>
        </authorList>
    </citation>
    <scope>NUCLEOTIDE SEQUENCE</scope>
    <source>
        <strain evidence="3">DP1</strain>
    </source>
</reference>
<feature type="region of interest" description="Disordered" evidence="2">
    <location>
        <begin position="257"/>
        <end position="292"/>
    </location>
</feature>
<organism evidence="3 4">
    <name type="scientific">Euplotes crassus</name>
    <dbReference type="NCBI Taxonomy" id="5936"/>
    <lineage>
        <taxon>Eukaryota</taxon>
        <taxon>Sar</taxon>
        <taxon>Alveolata</taxon>
        <taxon>Ciliophora</taxon>
        <taxon>Intramacronucleata</taxon>
        <taxon>Spirotrichea</taxon>
        <taxon>Hypotrichia</taxon>
        <taxon>Euplotida</taxon>
        <taxon>Euplotidae</taxon>
        <taxon>Moneuplotes</taxon>
    </lineage>
</organism>